<dbReference type="EMBL" id="MFJE01000012">
    <property type="protein sequence ID" value="OGG14748.1"/>
    <property type="molecule type" value="Genomic_DNA"/>
</dbReference>
<dbReference type="InterPro" id="IPR011055">
    <property type="entry name" value="Dup_hybrid_motif"/>
</dbReference>
<dbReference type="InterPro" id="IPR050570">
    <property type="entry name" value="Cell_wall_metabolism_enzyme"/>
</dbReference>
<dbReference type="CDD" id="cd12797">
    <property type="entry name" value="M23_peptidase"/>
    <property type="match status" value="1"/>
</dbReference>
<reference evidence="2 3" key="1">
    <citation type="journal article" date="2016" name="Nat. Commun.">
        <title>Thousands of microbial genomes shed light on interconnected biogeochemical processes in an aquifer system.</title>
        <authorList>
            <person name="Anantharaman K."/>
            <person name="Brown C.T."/>
            <person name="Hug L.A."/>
            <person name="Sharon I."/>
            <person name="Castelle C.J."/>
            <person name="Probst A.J."/>
            <person name="Thomas B.C."/>
            <person name="Singh A."/>
            <person name="Wilkins M.J."/>
            <person name="Karaoz U."/>
            <person name="Brodie E.L."/>
            <person name="Williams K.H."/>
            <person name="Hubbard S.S."/>
            <person name="Banfield J.F."/>
        </authorList>
    </citation>
    <scope>NUCLEOTIDE SEQUENCE [LARGE SCALE GENOMIC DNA]</scope>
</reference>
<dbReference type="Gene3D" id="2.70.70.10">
    <property type="entry name" value="Glucose Permease (Domain IIA)"/>
    <property type="match status" value="1"/>
</dbReference>
<dbReference type="InterPro" id="IPR016047">
    <property type="entry name" value="M23ase_b-sheet_dom"/>
</dbReference>
<feature type="domain" description="M23ase beta-sheet core" evidence="1">
    <location>
        <begin position="40"/>
        <end position="128"/>
    </location>
</feature>
<gene>
    <name evidence="2" type="ORF">A2773_03995</name>
</gene>
<dbReference type="Pfam" id="PF01551">
    <property type="entry name" value="Peptidase_M23"/>
    <property type="match status" value="1"/>
</dbReference>
<proteinExistence type="predicted"/>
<dbReference type="GO" id="GO:0004222">
    <property type="term" value="F:metalloendopeptidase activity"/>
    <property type="evidence" value="ECO:0007669"/>
    <property type="project" value="TreeGrafter"/>
</dbReference>
<dbReference type="STRING" id="1798375.A2773_03995"/>
<protein>
    <recommendedName>
        <fullName evidence="1">M23ase beta-sheet core domain-containing protein</fullName>
    </recommendedName>
</protein>
<dbReference type="PANTHER" id="PTHR21666">
    <property type="entry name" value="PEPTIDASE-RELATED"/>
    <property type="match status" value="1"/>
</dbReference>
<dbReference type="SUPFAM" id="SSF51261">
    <property type="entry name" value="Duplicated hybrid motif"/>
    <property type="match status" value="1"/>
</dbReference>
<name>A0A1F5ZQM5_9BACT</name>
<dbReference type="AlphaFoldDB" id="A0A1F5ZQM5"/>
<evidence type="ECO:0000313" key="3">
    <source>
        <dbReference type="Proteomes" id="UP000177383"/>
    </source>
</evidence>
<dbReference type="PANTHER" id="PTHR21666:SF270">
    <property type="entry name" value="MUREIN HYDROLASE ACTIVATOR ENVC"/>
    <property type="match status" value="1"/>
</dbReference>
<comment type="caution">
    <text evidence="2">The sequence shown here is derived from an EMBL/GenBank/DDBJ whole genome shotgun (WGS) entry which is preliminary data.</text>
</comment>
<sequence length="186" mass="20634">MDIAIRQPFEGNYPVTFPFGVRPTEPSIQEKFRKWGLIGHHGTDYMVPTSTPILACDNGQVIQSGTNGDFGISVIIDHLWGTSIYGHLLEAKVTTGQELKRGELVGFSGESGVVTSPHLHFGIKPKNPELDNGYLGFIDPTPFIKYSQDPAKLDKVTQYEIDNKKTETTIDEIAKNLAENQMKKSK</sequence>
<dbReference type="Proteomes" id="UP000177383">
    <property type="component" value="Unassembled WGS sequence"/>
</dbReference>
<accession>A0A1F5ZQM5</accession>
<evidence type="ECO:0000259" key="1">
    <source>
        <dbReference type="Pfam" id="PF01551"/>
    </source>
</evidence>
<evidence type="ECO:0000313" key="2">
    <source>
        <dbReference type="EMBL" id="OGG14748.1"/>
    </source>
</evidence>
<organism evidence="2 3">
    <name type="scientific">Candidatus Gottesmanbacteria bacterium RIFCSPHIGHO2_01_FULL_39_10</name>
    <dbReference type="NCBI Taxonomy" id="1798375"/>
    <lineage>
        <taxon>Bacteria</taxon>
        <taxon>Candidatus Gottesmaniibacteriota</taxon>
    </lineage>
</organism>